<organism evidence="7 8">
    <name type="scientific">Methyloglobulus morosus KoM1</name>
    <dbReference type="NCBI Taxonomy" id="1116472"/>
    <lineage>
        <taxon>Bacteria</taxon>
        <taxon>Pseudomonadati</taxon>
        <taxon>Pseudomonadota</taxon>
        <taxon>Gammaproteobacteria</taxon>
        <taxon>Methylococcales</taxon>
        <taxon>Methylococcaceae</taxon>
        <taxon>Methyloglobulus</taxon>
    </lineage>
</organism>
<evidence type="ECO:0000256" key="6">
    <source>
        <dbReference type="SAM" id="Phobius"/>
    </source>
</evidence>
<dbReference type="Proteomes" id="UP000017842">
    <property type="component" value="Unassembled WGS sequence"/>
</dbReference>
<feature type="transmembrane region" description="Helical" evidence="6">
    <location>
        <begin position="150"/>
        <end position="169"/>
    </location>
</feature>
<evidence type="ECO:0000256" key="3">
    <source>
        <dbReference type="ARBA" id="ARBA00022692"/>
    </source>
</evidence>
<evidence type="ECO:0000256" key="5">
    <source>
        <dbReference type="ARBA" id="ARBA00023136"/>
    </source>
</evidence>
<dbReference type="SUPFAM" id="SSF103473">
    <property type="entry name" value="MFS general substrate transporter"/>
    <property type="match status" value="1"/>
</dbReference>
<feature type="transmembrane region" description="Helical" evidence="6">
    <location>
        <begin position="256"/>
        <end position="281"/>
    </location>
</feature>
<evidence type="ECO:0000313" key="8">
    <source>
        <dbReference type="Proteomes" id="UP000017842"/>
    </source>
</evidence>
<dbReference type="PANTHER" id="PTHR11654">
    <property type="entry name" value="OLIGOPEPTIDE TRANSPORTER-RELATED"/>
    <property type="match status" value="1"/>
</dbReference>
<dbReference type="InterPro" id="IPR000109">
    <property type="entry name" value="POT_fam"/>
</dbReference>
<accession>V5DUY0</accession>
<dbReference type="EMBL" id="AYLO01000108">
    <property type="protein sequence ID" value="ESS71216.1"/>
    <property type="molecule type" value="Genomic_DNA"/>
</dbReference>
<feature type="transmembrane region" description="Helical" evidence="6">
    <location>
        <begin position="444"/>
        <end position="463"/>
    </location>
</feature>
<evidence type="ECO:0000256" key="1">
    <source>
        <dbReference type="ARBA" id="ARBA00004141"/>
    </source>
</evidence>
<dbReference type="CDD" id="cd17347">
    <property type="entry name" value="MFS_SLC15A1_2_like"/>
    <property type="match status" value="1"/>
</dbReference>
<keyword evidence="3 6" id="KW-0812">Transmembrane</keyword>
<dbReference type="InterPro" id="IPR036259">
    <property type="entry name" value="MFS_trans_sf"/>
</dbReference>
<feature type="transmembrane region" description="Helical" evidence="6">
    <location>
        <begin position="125"/>
        <end position="144"/>
    </location>
</feature>
<feature type="transmembrane region" description="Helical" evidence="6">
    <location>
        <begin position="373"/>
        <end position="397"/>
    </location>
</feature>
<comment type="similarity">
    <text evidence="2">Belongs to the major facilitator superfamily. Proton-dependent oligopeptide transporter (POT/PTR) (TC 2.A.17) family.</text>
</comment>
<dbReference type="GO" id="GO:0022857">
    <property type="term" value="F:transmembrane transporter activity"/>
    <property type="evidence" value="ECO:0007669"/>
    <property type="project" value="InterPro"/>
</dbReference>
<dbReference type="Pfam" id="PF00854">
    <property type="entry name" value="PTR2"/>
    <property type="match status" value="2"/>
</dbReference>
<dbReference type="PROSITE" id="PS01022">
    <property type="entry name" value="PTR2_1"/>
    <property type="match status" value="1"/>
</dbReference>
<feature type="transmembrane region" description="Helical" evidence="6">
    <location>
        <begin position="409"/>
        <end position="432"/>
    </location>
</feature>
<keyword evidence="5 6" id="KW-0472">Membrane</keyword>
<dbReference type="AlphaFoldDB" id="V5DUY0"/>
<reference evidence="7 8" key="1">
    <citation type="journal article" date="2013" name="Genome Announc.">
        <title>Draft Genome Sequence of the Methanotrophic Gammaproteobacterium Methyloglobulus morosus DSM 22980 Strain KoM1.</title>
        <authorList>
            <person name="Poehlein A."/>
            <person name="Deutzmann J.S."/>
            <person name="Daniel R."/>
            <person name="Simeonova D.D."/>
        </authorList>
    </citation>
    <scope>NUCLEOTIDE SEQUENCE [LARGE SCALE GENOMIC DNA]</scope>
    <source>
        <strain evidence="7 8">KoM1</strain>
    </source>
</reference>
<evidence type="ECO:0000256" key="4">
    <source>
        <dbReference type="ARBA" id="ARBA00022989"/>
    </source>
</evidence>
<keyword evidence="4 6" id="KW-1133">Transmembrane helix</keyword>
<feature type="transmembrane region" description="Helical" evidence="6">
    <location>
        <begin position="217"/>
        <end position="235"/>
    </location>
</feature>
<comment type="caution">
    <text evidence="7">The sequence shown here is derived from an EMBL/GenBank/DDBJ whole genome shotgun (WGS) entry which is preliminary data.</text>
</comment>
<dbReference type="InterPro" id="IPR018456">
    <property type="entry name" value="PTR2_symporter_CS"/>
</dbReference>
<dbReference type="STRING" id="1116472.MGMO_115c00010"/>
<dbReference type="PATRIC" id="fig|1116472.3.peg.3012"/>
<name>V5DUY0_9GAMM</name>
<comment type="subcellular location">
    <subcellularLocation>
        <location evidence="1">Membrane</location>
        <topology evidence="1">Multi-pass membrane protein</topology>
    </subcellularLocation>
</comment>
<keyword evidence="8" id="KW-1185">Reference proteome</keyword>
<evidence type="ECO:0000256" key="2">
    <source>
        <dbReference type="ARBA" id="ARBA00005982"/>
    </source>
</evidence>
<dbReference type="eggNOG" id="COG3104">
    <property type="taxonomic scope" value="Bacteria"/>
</dbReference>
<feature type="transmembrane region" description="Helical" evidence="6">
    <location>
        <begin position="98"/>
        <end position="118"/>
    </location>
</feature>
<proteinExistence type="inferred from homology"/>
<evidence type="ECO:0000313" key="7">
    <source>
        <dbReference type="EMBL" id="ESS71216.1"/>
    </source>
</evidence>
<dbReference type="GO" id="GO:0016020">
    <property type="term" value="C:membrane"/>
    <property type="evidence" value="ECO:0007669"/>
    <property type="project" value="UniProtKB-SubCell"/>
</dbReference>
<protein>
    <submittedName>
        <fullName evidence="7">Dipeptide and tripeptide permease A</fullName>
    </submittedName>
</protein>
<feature type="transmembrane region" description="Helical" evidence="6">
    <location>
        <begin position="344"/>
        <end position="361"/>
    </location>
</feature>
<gene>
    <name evidence="7" type="primary">dtpA</name>
    <name evidence="7" type="ORF">MGMO_115c00010</name>
</gene>
<feature type="transmembrane region" description="Helical" evidence="6">
    <location>
        <begin position="190"/>
        <end position="211"/>
    </location>
</feature>
<dbReference type="Gene3D" id="1.20.1250.20">
    <property type="entry name" value="MFS general substrate transporter like domains"/>
    <property type="match status" value="2"/>
</dbReference>
<sequence>MALALSPTVPGLKFFVLLKKPQFTVKSKLIKYDMKPYKHEPEPNLTSLPTGIPYIIANEAAERFSYYGMRAILVVFMTQYLTDSTGVAAVMSEQEAQGYFHLFVSAVYFMPILGALVSDGLLGKYRTIILLSLVYCLGHFALALDNTRMGLLLGQSLIALGAGGIKPCVSAHVGDQFGPANRHLIGNVFSWFYFAINFGAFAAMLIIPWLLDRYGPSLAFGIPGLLMLIATLAFWSGRYQFVHIKPAGMTFIKEMFSQFGMATLGKLASVYAFIAIFWALFEQIGSSWILQAQKMDRVILGIEFLPSQIQATNPLLIMLLTPLFTYVVYPRLNNLLALTDVKKMAIGLFLTVIAFAIASTIQMQLDRGSIPNIIWQLIAYLILTSAEVMVSITCLEFSYHQAPKTMKSFVMAFYLLSIATGNLFTSAVNFFIQNPDGTSKLQGASYFWFFTILMLITTILFLWTSSHFRKYNYFPNNDG</sequence>
<dbReference type="GO" id="GO:0006857">
    <property type="term" value="P:oligopeptide transport"/>
    <property type="evidence" value="ECO:0007669"/>
    <property type="project" value="InterPro"/>
</dbReference>